<dbReference type="EMBL" id="MVHS01000008">
    <property type="protein sequence ID" value="ORA72425.1"/>
    <property type="molecule type" value="Genomic_DNA"/>
</dbReference>
<proteinExistence type="inferred from homology"/>
<organism evidence="10 11">
    <name type="scientific">Mycolicibacterium insubricum</name>
    <dbReference type="NCBI Taxonomy" id="444597"/>
    <lineage>
        <taxon>Bacteria</taxon>
        <taxon>Bacillati</taxon>
        <taxon>Actinomycetota</taxon>
        <taxon>Actinomycetes</taxon>
        <taxon>Mycobacteriales</taxon>
        <taxon>Mycobacteriaceae</taxon>
        <taxon>Mycolicibacterium</taxon>
    </lineage>
</organism>
<accession>A0A1X0DJA9</accession>
<dbReference type="Pfam" id="PF09594">
    <property type="entry name" value="GT87"/>
    <property type="match status" value="1"/>
</dbReference>
<feature type="region of interest" description="Disordered" evidence="8">
    <location>
        <begin position="406"/>
        <end position="426"/>
    </location>
</feature>
<evidence type="ECO:0000256" key="2">
    <source>
        <dbReference type="ARBA" id="ARBA00022475"/>
    </source>
</evidence>
<dbReference type="GO" id="GO:0016758">
    <property type="term" value="F:hexosyltransferase activity"/>
    <property type="evidence" value="ECO:0007669"/>
    <property type="project" value="InterPro"/>
</dbReference>
<feature type="transmembrane region" description="Helical" evidence="9">
    <location>
        <begin position="80"/>
        <end position="98"/>
    </location>
</feature>
<feature type="transmembrane region" description="Helical" evidence="9">
    <location>
        <begin position="20"/>
        <end position="38"/>
    </location>
</feature>
<feature type="transmembrane region" description="Helical" evidence="9">
    <location>
        <begin position="375"/>
        <end position="398"/>
    </location>
</feature>
<evidence type="ECO:0000256" key="8">
    <source>
        <dbReference type="SAM" id="MobiDB-lite"/>
    </source>
</evidence>
<feature type="transmembrane region" description="Helical" evidence="9">
    <location>
        <begin position="344"/>
        <end position="363"/>
    </location>
</feature>
<comment type="caution">
    <text evidence="10">The sequence shown here is derived from an EMBL/GenBank/DDBJ whole genome shotgun (WGS) entry which is preliminary data.</text>
</comment>
<sequence length="426" mass="46023">MTRQPDTGTEATLRGLAGRPAFRVVAAIAFLAAGWWLYAHVPYRIDIDVYRMGGRAWLNDQPLYAATSLFHTRPGINLPFTYPPLAAIFFAPFAWLPLPAASAAITVLTLVLVVVSTGLVLTRLDVCPGRPADRWWLAVGISAVASVALEPLHATFDFGQINVVLMALVIADCAPRRTPWPRGLLLGVAIALKLTPAVFILYFLLRRDVRAAVTSGITFLVATALGFALAWSDSVRYWTTTIHDTDRIGTPTLNTNQNISAALARLGLAAEPRMLIWAACTLLVLAATVWAGRGAMRAGQPMLALIAVALFGLVVSPVSWSHHWVWILPSLLTTGVLAARWRSVALWVITGAGLVLATSYPMLLMPEHHESEAALWRQLVGTSYLWWALAAIVAIGAVCRRRPVSPPRTPAVETTSDSAAPALQSP</sequence>
<evidence type="ECO:0000256" key="7">
    <source>
        <dbReference type="ARBA" id="ARBA00024033"/>
    </source>
</evidence>
<feature type="transmembrane region" description="Helical" evidence="9">
    <location>
        <begin position="212"/>
        <end position="231"/>
    </location>
</feature>
<evidence type="ECO:0000256" key="4">
    <source>
        <dbReference type="ARBA" id="ARBA00022692"/>
    </source>
</evidence>
<feature type="transmembrane region" description="Helical" evidence="9">
    <location>
        <begin position="184"/>
        <end position="205"/>
    </location>
</feature>
<dbReference type="Proteomes" id="UP000192801">
    <property type="component" value="Unassembled WGS sequence"/>
</dbReference>
<feature type="transmembrane region" description="Helical" evidence="9">
    <location>
        <begin position="303"/>
        <end position="324"/>
    </location>
</feature>
<evidence type="ECO:0000313" key="10">
    <source>
        <dbReference type="EMBL" id="ORA72425.1"/>
    </source>
</evidence>
<keyword evidence="4 9" id="KW-0812">Transmembrane</keyword>
<comment type="subcellular location">
    <subcellularLocation>
        <location evidence="1">Cell membrane</location>
        <topology evidence="1">Multi-pass membrane protein</topology>
    </subcellularLocation>
</comment>
<evidence type="ECO:0000256" key="6">
    <source>
        <dbReference type="ARBA" id="ARBA00023136"/>
    </source>
</evidence>
<keyword evidence="5 9" id="KW-1133">Transmembrane helix</keyword>
<keyword evidence="11" id="KW-1185">Reference proteome</keyword>
<keyword evidence="10" id="KW-0328">Glycosyltransferase</keyword>
<evidence type="ECO:0000256" key="3">
    <source>
        <dbReference type="ARBA" id="ARBA00022679"/>
    </source>
</evidence>
<feature type="compositionally biased region" description="Polar residues" evidence="8">
    <location>
        <begin position="412"/>
        <end position="426"/>
    </location>
</feature>
<reference evidence="10 11" key="1">
    <citation type="submission" date="2016-12" db="EMBL/GenBank/DDBJ databases">
        <title>The new phylogeny of genus Mycobacterium.</title>
        <authorList>
            <person name="Tortoli E."/>
            <person name="Trovato A."/>
            <person name="Cirillo D.M."/>
        </authorList>
    </citation>
    <scope>NUCLEOTIDE SEQUENCE [LARGE SCALE GENOMIC DNA]</scope>
    <source>
        <strain evidence="10 11">DSM 45130</strain>
    </source>
</reference>
<keyword evidence="3 10" id="KW-0808">Transferase</keyword>
<dbReference type="AlphaFoldDB" id="A0A1X0DJA9"/>
<keyword evidence="2" id="KW-1003">Cell membrane</keyword>
<evidence type="ECO:0000313" key="11">
    <source>
        <dbReference type="Proteomes" id="UP000192801"/>
    </source>
</evidence>
<feature type="transmembrane region" description="Helical" evidence="9">
    <location>
        <begin position="104"/>
        <end position="124"/>
    </location>
</feature>
<feature type="transmembrane region" description="Helical" evidence="9">
    <location>
        <begin position="274"/>
        <end position="291"/>
    </location>
</feature>
<dbReference type="STRING" id="444597.BST26_05645"/>
<comment type="similarity">
    <text evidence="7">Belongs to the glycosyltransferase 87 family.</text>
</comment>
<protein>
    <submittedName>
        <fullName evidence="10">Alpha-(1-2)-phosphatidylinositol mannosyltransferase</fullName>
    </submittedName>
</protein>
<name>A0A1X0DJA9_9MYCO</name>
<dbReference type="InterPro" id="IPR018584">
    <property type="entry name" value="GT87"/>
</dbReference>
<gene>
    <name evidence="10" type="ORF">BST26_05645</name>
</gene>
<keyword evidence="6 9" id="KW-0472">Membrane</keyword>
<dbReference type="GO" id="GO:0005886">
    <property type="term" value="C:plasma membrane"/>
    <property type="evidence" value="ECO:0007669"/>
    <property type="project" value="UniProtKB-SubCell"/>
</dbReference>
<dbReference type="OrthoDB" id="9774600at2"/>
<feature type="transmembrane region" description="Helical" evidence="9">
    <location>
        <begin position="136"/>
        <end position="156"/>
    </location>
</feature>
<evidence type="ECO:0000256" key="5">
    <source>
        <dbReference type="ARBA" id="ARBA00022989"/>
    </source>
</evidence>
<evidence type="ECO:0000256" key="9">
    <source>
        <dbReference type="SAM" id="Phobius"/>
    </source>
</evidence>
<evidence type="ECO:0000256" key="1">
    <source>
        <dbReference type="ARBA" id="ARBA00004651"/>
    </source>
</evidence>